<dbReference type="EMBL" id="JAHSPR010000002">
    <property type="protein sequence ID" value="MBV4396434.1"/>
    <property type="molecule type" value="Genomic_DNA"/>
</dbReference>
<proteinExistence type="predicted"/>
<comment type="caution">
    <text evidence="4">The sequence shown here is derived from an EMBL/GenBank/DDBJ whole genome shotgun (WGS) entry which is preliminary data.</text>
</comment>
<dbReference type="Proteomes" id="UP000722165">
    <property type="component" value="Unassembled WGS sequence"/>
</dbReference>
<keyword evidence="2" id="KW-1133">Transmembrane helix</keyword>
<dbReference type="Pfam" id="PF11906">
    <property type="entry name" value="DUF3426"/>
    <property type="match status" value="1"/>
</dbReference>
<dbReference type="RefSeq" id="WP_169293603.1">
    <property type="nucleotide sequence ID" value="NZ_CP130490.1"/>
</dbReference>
<evidence type="ECO:0000259" key="3">
    <source>
        <dbReference type="Pfam" id="PF13717"/>
    </source>
</evidence>
<gene>
    <name evidence="4" type="ORF">KU392_04065</name>
</gene>
<keyword evidence="2" id="KW-0812">Transmembrane</keyword>
<reference evidence="4 5" key="1">
    <citation type="submission" date="2021-06" db="EMBL/GenBank/DDBJ databases">
        <authorList>
            <person name="Lu T."/>
            <person name="Wang Q."/>
            <person name="Han X."/>
        </authorList>
    </citation>
    <scope>NUCLEOTIDE SEQUENCE [LARGE SCALE GENOMIC DNA]</scope>
    <source>
        <strain evidence="4 5">LAM0050</strain>
    </source>
</reference>
<feature type="compositionally biased region" description="Basic and acidic residues" evidence="1">
    <location>
        <begin position="83"/>
        <end position="108"/>
    </location>
</feature>
<evidence type="ECO:0000313" key="4">
    <source>
        <dbReference type="EMBL" id="MBV4396434.1"/>
    </source>
</evidence>
<dbReference type="InterPro" id="IPR011723">
    <property type="entry name" value="Znf/thioredoxin_put"/>
</dbReference>
<dbReference type="InterPro" id="IPR021834">
    <property type="entry name" value="DUF3426"/>
</dbReference>
<accession>A0ABS6NLC9</accession>
<organism evidence="4 5">
    <name type="scientific">Advenella alkanexedens</name>
    <dbReference type="NCBI Taxonomy" id="1481665"/>
    <lineage>
        <taxon>Bacteria</taxon>
        <taxon>Pseudomonadati</taxon>
        <taxon>Pseudomonadota</taxon>
        <taxon>Betaproteobacteria</taxon>
        <taxon>Burkholderiales</taxon>
        <taxon>Alcaligenaceae</taxon>
    </lineage>
</organism>
<evidence type="ECO:0000313" key="5">
    <source>
        <dbReference type="Proteomes" id="UP000722165"/>
    </source>
</evidence>
<feature type="domain" description="Zinc finger/thioredoxin putative" evidence="3">
    <location>
        <begin position="1"/>
        <end position="36"/>
    </location>
</feature>
<keyword evidence="5" id="KW-1185">Reference proteome</keyword>
<protein>
    <submittedName>
        <fullName evidence="4">Zinc-ribbon and DUF3426 domain-containing protein</fullName>
    </submittedName>
</protein>
<name>A0ABS6NLC9_9BURK</name>
<dbReference type="NCBIfam" id="TIGR02098">
    <property type="entry name" value="MJ0042_CXXC"/>
    <property type="match status" value="1"/>
</dbReference>
<dbReference type="Pfam" id="PF13717">
    <property type="entry name" value="Zn_ribbon_4"/>
    <property type="match status" value="1"/>
</dbReference>
<feature type="transmembrane region" description="Helical" evidence="2">
    <location>
        <begin position="170"/>
        <end position="191"/>
    </location>
</feature>
<sequence>MKTRCTKCETIFNITEDQLALRDGLVRCGICKNVFNGREALLPEEVDDFPVLEHEQAVWPEAPVMAGQETGHVYPDDSDNDHDDIKADPDEMPDEHRLQDEPDFHVGHDAGIYDEQPKEPVLGRQSWQEDDPIIVHHEPSVTYDDEPLRMGADDTDSYPASDYERRNTSLFWILGIFLGLLLLIGQSLVVYRNQLVNVVPSLRPTLLQICQVVGCELGSDKNLASLQLKNWVLKPDLAAKPQEGVTALRLQFILRNNDARAQVWPLLVINLKNQQGLIEITKILEPREYVQPNLLEQKFQPGTEVFINVPLAVFNVAVSGFELSLVYP</sequence>
<keyword evidence="2" id="KW-0472">Membrane</keyword>
<evidence type="ECO:0000256" key="1">
    <source>
        <dbReference type="SAM" id="MobiDB-lite"/>
    </source>
</evidence>
<evidence type="ECO:0000256" key="2">
    <source>
        <dbReference type="SAM" id="Phobius"/>
    </source>
</evidence>
<feature type="region of interest" description="Disordered" evidence="1">
    <location>
        <begin position="64"/>
        <end position="117"/>
    </location>
</feature>